<dbReference type="InterPro" id="IPR005838">
    <property type="entry name" value="T3SS_IM_P"/>
</dbReference>
<keyword evidence="11 12" id="KW-1006">Bacterial flagellum protein export</keyword>
<dbReference type="PRINTS" id="PR00951">
    <property type="entry name" value="FLGBIOSNFLIP"/>
</dbReference>
<keyword evidence="3 12" id="KW-0813">Transport</keyword>
<dbReference type="PANTHER" id="PTHR30587">
    <property type="entry name" value="FLAGELLAR BIOSYNTHETIC PROTEIN FLIP"/>
    <property type="match status" value="1"/>
</dbReference>
<keyword evidence="14" id="KW-0969">Cilium</keyword>
<dbReference type="InterPro" id="IPR005837">
    <property type="entry name" value="FliP"/>
</dbReference>
<name>A0ABS4JNA1_9FIRM</name>
<evidence type="ECO:0000256" key="5">
    <source>
        <dbReference type="ARBA" id="ARBA00022692"/>
    </source>
</evidence>
<feature type="transmembrane region" description="Helical" evidence="12">
    <location>
        <begin position="190"/>
        <end position="212"/>
    </location>
</feature>
<keyword evidence="6 12" id="KW-1005">Bacterial flagellum biogenesis</keyword>
<feature type="transmembrane region" description="Helical" evidence="12">
    <location>
        <begin position="94"/>
        <end position="113"/>
    </location>
</feature>
<sequence length="253" mass="27678">MTRWQALRPVLLTAVLLVLAAPVAQAQPLSLPTFDFVRPAETPQEGLQTMQLLLLLTVLTLAPSIVILCTSFTRIVIVFGFVRTALGLQQSPPNQVLIGLALFLTAAVMMPTFSEVNSVAVQPYLAGEIDQVEAIERGTVPLKEFMLRQTREADLRLMLEVSGQPAPEGPEDVGFLTVVPAFVISELKTAFTMGFLIYLPFIIIDLIVASLMMSLGMMMVPPTLISLPFKVLLFVLVDGWHLVVESLVRSFTG</sequence>
<keyword evidence="7 12" id="KW-0653">Protein transport</keyword>
<evidence type="ECO:0000256" key="12">
    <source>
        <dbReference type="RuleBase" id="RU362069"/>
    </source>
</evidence>
<keyword evidence="8 12" id="KW-1133">Transmembrane helix</keyword>
<reference evidence="14 15" key="1">
    <citation type="submission" date="2021-03" db="EMBL/GenBank/DDBJ databases">
        <title>Genomic Encyclopedia of Type Strains, Phase IV (KMG-IV): sequencing the most valuable type-strain genomes for metagenomic binning, comparative biology and taxonomic classification.</title>
        <authorList>
            <person name="Goeker M."/>
        </authorList>
    </citation>
    <scope>NUCLEOTIDE SEQUENCE [LARGE SCALE GENOMIC DNA]</scope>
    <source>
        <strain evidence="14 15">DSM 27138</strain>
    </source>
</reference>
<feature type="signal peptide" evidence="13">
    <location>
        <begin position="1"/>
        <end position="26"/>
    </location>
</feature>
<feature type="chain" id="PRO_5046586872" description="Flagellar biosynthetic protein FliP" evidence="13">
    <location>
        <begin position="27"/>
        <end position="253"/>
    </location>
</feature>
<comment type="function">
    <text evidence="12">Plays a role in the flagellum-specific transport system.</text>
</comment>
<evidence type="ECO:0000256" key="2">
    <source>
        <dbReference type="ARBA" id="ARBA00021714"/>
    </source>
</evidence>
<evidence type="ECO:0000256" key="4">
    <source>
        <dbReference type="ARBA" id="ARBA00022475"/>
    </source>
</evidence>
<keyword evidence="9 12" id="KW-0472">Membrane</keyword>
<comment type="caution">
    <text evidence="14">The sequence shown here is derived from an EMBL/GenBank/DDBJ whole genome shotgun (WGS) entry which is preliminary data.</text>
</comment>
<evidence type="ECO:0000256" key="3">
    <source>
        <dbReference type="ARBA" id="ARBA00022448"/>
    </source>
</evidence>
<evidence type="ECO:0000256" key="9">
    <source>
        <dbReference type="ARBA" id="ARBA00023136"/>
    </source>
</evidence>
<gene>
    <name evidence="12" type="primary">fliP</name>
    <name evidence="14" type="ORF">J2Z79_000379</name>
</gene>
<keyword evidence="14" id="KW-0282">Flagellum</keyword>
<evidence type="ECO:0000256" key="8">
    <source>
        <dbReference type="ARBA" id="ARBA00022989"/>
    </source>
</evidence>
<evidence type="ECO:0000256" key="13">
    <source>
        <dbReference type="SAM" id="SignalP"/>
    </source>
</evidence>
<proteinExistence type="inferred from homology"/>
<comment type="subcellular location">
    <subcellularLocation>
        <location evidence="12">Cell membrane</location>
        <topology evidence="12">Multi-pass membrane protein</topology>
    </subcellularLocation>
    <subcellularLocation>
        <location evidence="12">Bacterial flagellum basal body</location>
    </subcellularLocation>
</comment>
<dbReference type="NCBIfam" id="TIGR01103">
    <property type="entry name" value="fliP"/>
    <property type="match status" value="1"/>
</dbReference>
<dbReference type="PROSITE" id="PS01061">
    <property type="entry name" value="FLIP_2"/>
    <property type="match status" value="1"/>
</dbReference>
<evidence type="ECO:0000256" key="6">
    <source>
        <dbReference type="ARBA" id="ARBA00022795"/>
    </source>
</evidence>
<evidence type="ECO:0000256" key="10">
    <source>
        <dbReference type="ARBA" id="ARBA00023143"/>
    </source>
</evidence>
<keyword evidence="13" id="KW-0732">Signal</keyword>
<feature type="transmembrane region" description="Helical" evidence="12">
    <location>
        <begin position="50"/>
        <end position="82"/>
    </location>
</feature>
<evidence type="ECO:0000313" key="14">
    <source>
        <dbReference type="EMBL" id="MBP2017005.1"/>
    </source>
</evidence>
<dbReference type="Proteomes" id="UP001519289">
    <property type="component" value="Unassembled WGS sequence"/>
</dbReference>
<dbReference type="RefSeq" id="WP_209465157.1">
    <property type="nucleotide sequence ID" value="NZ_JAGGLG010000002.1"/>
</dbReference>
<feature type="transmembrane region" description="Helical" evidence="12">
    <location>
        <begin position="224"/>
        <end position="243"/>
    </location>
</feature>
<evidence type="ECO:0000313" key="15">
    <source>
        <dbReference type="Proteomes" id="UP001519289"/>
    </source>
</evidence>
<keyword evidence="14" id="KW-0966">Cell projection</keyword>
<dbReference type="Pfam" id="PF00813">
    <property type="entry name" value="FliP"/>
    <property type="match status" value="1"/>
</dbReference>
<keyword evidence="15" id="KW-1185">Reference proteome</keyword>
<dbReference type="PRINTS" id="PR01302">
    <property type="entry name" value="TYPE3IMPPROT"/>
</dbReference>
<keyword evidence="4 12" id="KW-1003">Cell membrane</keyword>
<protein>
    <recommendedName>
        <fullName evidence="2 12">Flagellar biosynthetic protein FliP</fullName>
    </recommendedName>
</protein>
<evidence type="ECO:0000256" key="7">
    <source>
        <dbReference type="ARBA" id="ARBA00022927"/>
    </source>
</evidence>
<evidence type="ECO:0000256" key="1">
    <source>
        <dbReference type="ARBA" id="ARBA00006257"/>
    </source>
</evidence>
<dbReference type="NCBIfam" id="NF009438">
    <property type="entry name" value="PRK12797.1"/>
    <property type="match status" value="1"/>
</dbReference>
<dbReference type="PANTHER" id="PTHR30587:SF0">
    <property type="entry name" value="FLAGELLAR BIOSYNTHETIC PROTEIN FLIP"/>
    <property type="match status" value="1"/>
</dbReference>
<comment type="similarity">
    <text evidence="1 12">Belongs to the FliP/MopC/SpaP family.</text>
</comment>
<keyword evidence="10" id="KW-0975">Bacterial flagellum</keyword>
<accession>A0ABS4JNA1</accession>
<organism evidence="14 15">
    <name type="scientific">Symbiobacterium terraclitae</name>
    <dbReference type="NCBI Taxonomy" id="557451"/>
    <lineage>
        <taxon>Bacteria</taxon>
        <taxon>Bacillati</taxon>
        <taxon>Bacillota</taxon>
        <taxon>Clostridia</taxon>
        <taxon>Eubacteriales</taxon>
        <taxon>Symbiobacteriaceae</taxon>
        <taxon>Symbiobacterium</taxon>
    </lineage>
</organism>
<dbReference type="EMBL" id="JAGGLG010000002">
    <property type="protein sequence ID" value="MBP2017005.1"/>
    <property type="molecule type" value="Genomic_DNA"/>
</dbReference>
<keyword evidence="5 12" id="KW-0812">Transmembrane</keyword>
<evidence type="ECO:0000256" key="11">
    <source>
        <dbReference type="ARBA" id="ARBA00023225"/>
    </source>
</evidence>